<gene>
    <name evidence="2" type="ORF">CCMP2556_LOCUS52667</name>
</gene>
<proteinExistence type="predicted"/>
<feature type="compositionally biased region" description="Basic and acidic residues" evidence="1">
    <location>
        <begin position="299"/>
        <end position="313"/>
    </location>
</feature>
<feature type="region of interest" description="Disordered" evidence="1">
    <location>
        <begin position="275"/>
        <end position="344"/>
    </location>
</feature>
<sequence>MFVMFRVAWHHGYLGPWLFLVSIRTAERKKLRALPDVVPCMPLYSDFETDSGTVSNRFSTWGSTNFCLLGGLYLEAAAMGCRRCFFSGPFPVGTRGLTRRVTGGMQITAPVMTYIDALNASLLEWERNMSKAAKKRTLVMGIVRNPLTMVASAYCYHHHGQEMQNLMFDVQRLKVLGPDEGTTATAEMLLPVVEWMTSAFAEPDGDTLRLRYEDFERSSDSFDREVDKLLDFFFAASSSPAWAAPLISEGERSIMQSMATTADLRRAPFLAVSGPKELNHTNDEACEGVARRGVGQSGERVDESENLGDEKRATGSSRGASDIELDRRKEPSRAEREQPCQEGTTRFACQTISLAQRMLRRRETPSCDAADAPVAAQSTAGRILRGSPAGVLEDGPDAWQTWGEGRKGTVGGRWRPTANAASETLAVAPNGEEQMFKRVAQAYKVLGDPVLRRRYDGGGERGLGEEWWPKDPEASKDMAYQFFIHRVPGHSLRDGFSEAKLREIFPNLFGRGSGETLQEVPHRSRMSLSSL</sequence>
<dbReference type="InterPro" id="IPR036869">
    <property type="entry name" value="J_dom_sf"/>
</dbReference>
<dbReference type="Gene3D" id="1.10.287.110">
    <property type="entry name" value="DnaJ domain"/>
    <property type="match status" value="1"/>
</dbReference>
<accession>A0ABP0SN68</accession>
<comment type="caution">
    <text evidence="2">The sequence shown here is derived from an EMBL/GenBank/DDBJ whole genome shotgun (WGS) entry which is preliminary data.</text>
</comment>
<evidence type="ECO:0000313" key="2">
    <source>
        <dbReference type="EMBL" id="CAK9113843.1"/>
    </source>
</evidence>
<protein>
    <recommendedName>
        <fullName evidence="4">Protein-tyrosine sulfotransferase</fullName>
    </recommendedName>
</protein>
<reference evidence="2 3" key="1">
    <citation type="submission" date="2024-02" db="EMBL/GenBank/DDBJ databases">
        <authorList>
            <person name="Chen Y."/>
            <person name="Shah S."/>
            <person name="Dougan E. K."/>
            <person name="Thang M."/>
            <person name="Chan C."/>
        </authorList>
    </citation>
    <scope>NUCLEOTIDE SEQUENCE [LARGE SCALE GENOMIC DNA]</scope>
</reference>
<dbReference type="Proteomes" id="UP001642484">
    <property type="component" value="Unassembled WGS sequence"/>
</dbReference>
<feature type="compositionally biased region" description="Basic and acidic residues" evidence="1">
    <location>
        <begin position="324"/>
        <end position="339"/>
    </location>
</feature>
<dbReference type="EMBL" id="CAXAMN010027916">
    <property type="protein sequence ID" value="CAK9113843.1"/>
    <property type="molecule type" value="Genomic_DNA"/>
</dbReference>
<keyword evidence="3" id="KW-1185">Reference proteome</keyword>
<organism evidence="2 3">
    <name type="scientific">Durusdinium trenchii</name>
    <dbReference type="NCBI Taxonomy" id="1381693"/>
    <lineage>
        <taxon>Eukaryota</taxon>
        <taxon>Sar</taxon>
        <taxon>Alveolata</taxon>
        <taxon>Dinophyceae</taxon>
        <taxon>Suessiales</taxon>
        <taxon>Symbiodiniaceae</taxon>
        <taxon>Durusdinium</taxon>
    </lineage>
</organism>
<evidence type="ECO:0000313" key="3">
    <source>
        <dbReference type="Proteomes" id="UP001642484"/>
    </source>
</evidence>
<name>A0ABP0SN68_9DINO</name>
<evidence type="ECO:0008006" key="4">
    <source>
        <dbReference type="Google" id="ProtNLM"/>
    </source>
</evidence>
<evidence type="ECO:0000256" key="1">
    <source>
        <dbReference type="SAM" id="MobiDB-lite"/>
    </source>
</evidence>
<dbReference type="SUPFAM" id="SSF46565">
    <property type="entry name" value="Chaperone J-domain"/>
    <property type="match status" value="1"/>
</dbReference>